<gene>
    <name evidence="4" type="ORF">HQ36_02595</name>
</gene>
<dbReference type="InterPro" id="IPR029026">
    <property type="entry name" value="tRNA_m1G_MTases_N"/>
</dbReference>
<reference evidence="4 5" key="1">
    <citation type="submission" date="2014-08" db="EMBL/GenBank/DDBJ databases">
        <title>Porphyromonas gingivicanis strain:COT-022_OH1391 Genome sequencing.</title>
        <authorList>
            <person name="Wallis C."/>
            <person name="Deusch O."/>
            <person name="O'Flynn C."/>
            <person name="Davis I."/>
            <person name="Jospin G."/>
            <person name="Darling A.E."/>
            <person name="Coil D.A."/>
            <person name="Alexiev A."/>
            <person name="Horsfall A."/>
            <person name="Kirkwood N."/>
            <person name="Harris S."/>
            <person name="Eisen J.A."/>
        </authorList>
    </citation>
    <scope>NUCLEOTIDE SEQUENCE [LARGE SCALE GENOMIC DNA]</scope>
    <source>
        <strain evidence="5">COT-022 OH1391</strain>
    </source>
</reference>
<dbReference type="OrthoDB" id="9795352at2"/>
<proteinExistence type="predicted"/>
<dbReference type="Proteomes" id="UP000030134">
    <property type="component" value="Unassembled WGS sequence"/>
</dbReference>
<name>A0A0A2GD21_9PORP</name>
<dbReference type="Gene3D" id="3.40.1280.10">
    <property type="match status" value="1"/>
</dbReference>
<evidence type="ECO:0000313" key="5">
    <source>
        <dbReference type="Proteomes" id="UP000030134"/>
    </source>
</evidence>
<dbReference type="CDD" id="cd18097">
    <property type="entry name" value="SpoU-like"/>
    <property type="match status" value="1"/>
</dbReference>
<dbReference type="AlphaFoldDB" id="A0A0A2GD21"/>
<dbReference type="eggNOG" id="COG0566">
    <property type="taxonomic scope" value="Bacteria"/>
</dbReference>
<keyword evidence="5" id="KW-1185">Reference proteome</keyword>
<dbReference type="PANTHER" id="PTHR46429:SF1">
    <property type="entry name" value="23S RRNA (GUANOSINE-2'-O-)-METHYLTRANSFERASE RLMB"/>
    <property type="match status" value="1"/>
</dbReference>
<dbReference type="Pfam" id="PF00588">
    <property type="entry name" value="SpoU_methylase"/>
    <property type="match status" value="1"/>
</dbReference>
<accession>A0A0A2GD21</accession>
<evidence type="ECO:0000256" key="1">
    <source>
        <dbReference type="ARBA" id="ARBA00022603"/>
    </source>
</evidence>
<dbReference type="InterPro" id="IPR001537">
    <property type="entry name" value="SpoU_MeTrfase"/>
</dbReference>
<organism evidence="4 5">
    <name type="scientific">Porphyromonas gingivicanis</name>
    <dbReference type="NCBI Taxonomy" id="266762"/>
    <lineage>
        <taxon>Bacteria</taxon>
        <taxon>Pseudomonadati</taxon>
        <taxon>Bacteroidota</taxon>
        <taxon>Bacteroidia</taxon>
        <taxon>Bacteroidales</taxon>
        <taxon>Porphyromonadaceae</taxon>
        <taxon>Porphyromonas</taxon>
    </lineage>
</organism>
<comment type="caution">
    <text evidence="4">The sequence shown here is derived from an EMBL/GenBank/DDBJ whole genome shotgun (WGS) entry which is preliminary data.</text>
</comment>
<dbReference type="GO" id="GO:0008173">
    <property type="term" value="F:RNA methyltransferase activity"/>
    <property type="evidence" value="ECO:0007669"/>
    <property type="project" value="InterPro"/>
</dbReference>
<dbReference type="InterPro" id="IPR029028">
    <property type="entry name" value="Alpha/beta_knot_MTases"/>
</dbReference>
<feature type="domain" description="tRNA/rRNA methyltransferase SpoU type" evidence="3">
    <location>
        <begin position="26"/>
        <end position="169"/>
    </location>
</feature>
<dbReference type="EMBL" id="JQZW01000007">
    <property type="protein sequence ID" value="KGN98324.1"/>
    <property type="molecule type" value="Genomic_DNA"/>
</dbReference>
<dbReference type="STRING" id="266762.HQ36_02595"/>
<sequence>MSRKLHITEMNRLDTETYKERKKIPLVLVLDNVRSMNNVGSIFRTADAFRIEKILLCGITAVPPHPMIHKTALGAEESVAWEYVSSISEKVQTLKEEGYEIWALELATESLPPEKCTLCPNQKVALVIGNEVHGVSDEIIALASRCIEIPQYGTKHSLNVSVSTGIALYTIIAPLLPQLKG</sequence>
<evidence type="ECO:0000256" key="2">
    <source>
        <dbReference type="ARBA" id="ARBA00022679"/>
    </source>
</evidence>
<keyword evidence="2 4" id="KW-0808">Transferase</keyword>
<keyword evidence="1 4" id="KW-0489">Methyltransferase</keyword>
<dbReference type="GO" id="GO:0005829">
    <property type="term" value="C:cytosol"/>
    <property type="evidence" value="ECO:0007669"/>
    <property type="project" value="TreeGrafter"/>
</dbReference>
<evidence type="ECO:0000259" key="3">
    <source>
        <dbReference type="Pfam" id="PF00588"/>
    </source>
</evidence>
<dbReference type="PANTHER" id="PTHR46429">
    <property type="entry name" value="23S RRNA (GUANOSINE-2'-O-)-METHYLTRANSFERASE RLMB"/>
    <property type="match status" value="1"/>
</dbReference>
<dbReference type="GO" id="GO:0003723">
    <property type="term" value="F:RNA binding"/>
    <property type="evidence" value="ECO:0007669"/>
    <property type="project" value="InterPro"/>
</dbReference>
<dbReference type="GO" id="GO:0006396">
    <property type="term" value="P:RNA processing"/>
    <property type="evidence" value="ECO:0007669"/>
    <property type="project" value="InterPro"/>
</dbReference>
<protein>
    <submittedName>
        <fullName evidence="4">RNA methyltransferase</fullName>
    </submittedName>
</protein>
<dbReference type="InterPro" id="IPR004441">
    <property type="entry name" value="rRNA_MeTrfase_TrmH"/>
</dbReference>
<dbReference type="SUPFAM" id="SSF75217">
    <property type="entry name" value="alpha/beta knot"/>
    <property type="match status" value="1"/>
</dbReference>
<dbReference type="RefSeq" id="WP_036883263.1">
    <property type="nucleotide sequence ID" value="NZ_JQZW01000007.1"/>
</dbReference>
<dbReference type="GO" id="GO:0032259">
    <property type="term" value="P:methylation"/>
    <property type="evidence" value="ECO:0007669"/>
    <property type="project" value="UniProtKB-KW"/>
</dbReference>
<evidence type="ECO:0000313" key="4">
    <source>
        <dbReference type="EMBL" id="KGN98324.1"/>
    </source>
</evidence>